<dbReference type="EMBL" id="WJXA01000454">
    <property type="protein sequence ID" value="KAF7112650.1"/>
    <property type="molecule type" value="Genomic_DNA"/>
</dbReference>
<sequence>MAELRSCKLLLSKTWKEKIYKATKLLFLGGNSDPSLYSLEVHHGGRFSVRPMKLYTGGKIDTFHDLNPDYISMLEMEAMAQDLGYSGHVAFYYKKPGFSLDEGLVPFSTDKEVVKMLDFLHKDRVAKVYLDHEGGETLLKSQVGSSNIIAAHQSDPHLEKLSEVEICDLTLETEHNVGAIDGGTRLGPTDGGTGFGPNDGGIGFGSTDGGIGFDVDTNFGFQDMLLMDPSVGFDSDFGIGSDYVNLNEDIGTGDLGFNAIDILEFEGNRTDDDELYEAYIDKEEEFIGVPKDKFKGPKVCEDEILSDGDSKYDSDYSFSNSSDDENGHNSRKYDFKTFRPETDMEDPRFKLRRSYPGSTVVMDAPVDEEFGQPRSNRIYKFLGAMKSAFADGCRKIIGVDGCHLKGEYNGQILTVVGVDPNNAMYPMAWAVV</sequence>
<evidence type="ECO:0000313" key="3">
    <source>
        <dbReference type="Proteomes" id="UP000626092"/>
    </source>
</evidence>
<dbReference type="PANTHER" id="PTHR31973:SF191">
    <property type="entry name" value="OS05G0489400 PROTEIN"/>
    <property type="match status" value="1"/>
</dbReference>
<feature type="domain" description="PB1-like" evidence="1">
    <location>
        <begin position="37"/>
        <end position="132"/>
    </location>
</feature>
<evidence type="ECO:0000313" key="2">
    <source>
        <dbReference type="EMBL" id="KAF7112650.1"/>
    </source>
</evidence>
<gene>
    <name evidence="2" type="ORF">RHSIM_RhsimUnG0208000</name>
</gene>
<evidence type="ECO:0000259" key="1">
    <source>
        <dbReference type="Pfam" id="PF26130"/>
    </source>
</evidence>
<accession>A0A834L261</accession>
<comment type="caution">
    <text evidence="2">The sequence shown here is derived from an EMBL/GenBank/DDBJ whole genome shotgun (WGS) entry which is preliminary data.</text>
</comment>
<dbReference type="PANTHER" id="PTHR31973">
    <property type="entry name" value="POLYPROTEIN, PUTATIVE-RELATED"/>
    <property type="match status" value="1"/>
</dbReference>
<reference evidence="2" key="1">
    <citation type="submission" date="2019-11" db="EMBL/GenBank/DDBJ databases">
        <authorList>
            <person name="Liu Y."/>
            <person name="Hou J."/>
            <person name="Li T.-Q."/>
            <person name="Guan C.-H."/>
            <person name="Wu X."/>
            <person name="Wu H.-Z."/>
            <person name="Ling F."/>
            <person name="Zhang R."/>
            <person name="Shi X.-G."/>
            <person name="Ren J.-P."/>
            <person name="Chen E.-F."/>
            <person name="Sun J.-M."/>
        </authorList>
    </citation>
    <scope>NUCLEOTIDE SEQUENCE</scope>
    <source>
        <strain evidence="2">Adult_tree_wgs_1</strain>
        <tissue evidence="2">Leaves</tissue>
    </source>
</reference>
<dbReference type="InterPro" id="IPR058594">
    <property type="entry name" value="PB1-like_dom_pln"/>
</dbReference>
<protein>
    <recommendedName>
        <fullName evidence="1">PB1-like domain-containing protein</fullName>
    </recommendedName>
</protein>
<dbReference type="Proteomes" id="UP000626092">
    <property type="component" value="Unassembled WGS sequence"/>
</dbReference>
<dbReference type="OrthoDB" id="1816014at2759"/>
<name>A0A834L261_RHOSS</name>
<organism evidence="2 3">
    <name type="scientific">Rhododendron simsii</name>
    <name type="common">Sims's rhododendron</name>
    <dbReference type="NCBI Taxonomy" id="118357"/>
    <lineage>
        <taxon>Eukaryota</taxon>
        <taxon>Viridiplantae</taxon>
        <taxon>Streptophyta</taxon>
        <taxon>Embryophyta</taxon>
        <taxon>Tracheophyta</taxon>
        <taxon>Spermatophyta</taxon>
        <taxon>Magnoliopsida</taxon>
        <taxon>eudicotyledons</taxon>
        <taxon>Gunneridae</taxon>
        <taxon>Pentapetalae</taxon>
        <taxon>asterids</taxon>
        <taxon>Ericales</taxon>
        <taxon>Ericaceae</taxon>
        <taxon>Ericoideae</taxon>
        <taxon>Rhodoreae</taxon>
        <taxon>Rhododendron</taxon>
    </lineage>
</organism>
<dbReference type="AlphaFoldDB" id="A0A834L261"/>
<proteinExistence type="predicted"/>
<keyword evidence="3" id="KW-1185">Reference proteome</keyword>
<dbReference type="Pfam" id="PF26130">
    <property type="entry name" value="PB1-like"/>
    <property type="match status" value="1"/>
</dbReference>